<protein>
    <recommendedName>
        <fullName evidence="5">MYND-type domain-containing protein</fullName>
    </recommendedName>
</protein>
<dbReference type="SUPFAM" id="SSF144232">
    <property type="entry name" value="HIT/MYND zinc finger-like"/>
    <property type="match status" value="1"/>
</dbReference>
<evidence type="ECO:0000313" key="7">
    <source>
        <dbReference type="Proteomes" id="UP001153069"/>
    </source>
</evidence>
<gene>
    <name evidence="6" type="ORF">SEMRO_1154_G247140.1</name>
</gene>
<proteinExistence type="predicted"/>
<dbReference type="PROSITE" id="PS50865">
    <property type="entry name" value="ZF_MYND_2"/>
    <property type="match status" value="1"/>
</dbReference>
<evidence type="ECO:0000259" key="5">
    <source>
        <dbReference type="PROSITE" id="PS50865"/>
    </source>
</evidence>
<dbReference type="InterPro" id="IPR002893">
    <property type="entry name" value="Znf_MYND"/>
</dbReference>
<keyword evidence="7" id="KW-1185">Reference proteome</keyword>
<dbReference type="PROSITE" id="PS01360">
    <property type="entry name" value="ZF_MYND_1"/>
    <property type="match status" value="1"/>
</dbReference>
<dbReference type="OrthoDB" id="3149405at2759"/>
<dbReference type="Proteomes" id="UP001153069">
    <property type="component" value="Unassembled WGS sequence"/>
</dbReference>
<dbReference type="AlphaFoldDB" id="A0A9N8EIH8"/>
<dbReference type="Pfam" id="PF01753">
    <property type="entry name" value="zf-MYND"/>
    <property type="match status" value="1"/>
</dbReference>
<keyword evidence="1" id="KW-0479">Metal-binding</keyword>
<comment type="caution">
    <text evidence="6">The sequence shown here is derived from an EMBL/GenBank/DDBJ whole genome shotgun (WGS) entry which is preliminary data.</text>
</comment>
<evidence type="ECO:0000313" key="6">
    <source>
        <dbReference type="EMBL" id="CAB9521010.1"/>
    </source>
</evidence>
<dbReference type="GO" id="GO:0008270">
    <property type="term" value="F:zinc ion binding"/>
    <property type="evidence" value="ECO:0007669"/>
    <property type="project" value="UniProtKB-KW"/>
</dbReference>
<organism evidence="6 7">
    <name type="scientific">Seminavis robusta</name>
    <dbReference type="NCBI Taxonomy" id="568900"/>
    <lineage>
        <taxon>Eukaryota</taxon>
        <taxon>Sar</taxon>
        <taxon>Stramenopiles</taxon>
        <taxon>Ochrophyta</taxon>
        <taxon>Bacillariophyta</taxon>
        <taxon>Bacillariophyceae</taxon>
        <taxon>Bacillariophycidae</taxon>
        <taxon>Naviculales</taxon>
        <taxon>Naviculaceae</taxon>
        <taxon>Seminavis</taxon>
    </lineage>
</organism>
<evidence type="ECO:0000256" key="3">
    <source>
        <dbReference type="ARBA" id="ARBA00022833"/>
    </source>
</evidence>
<evidence type="ECO:0000256" key="2">
    <source>
        <dbReference type="ARBA" id="ARBA00022771"/>
    </source>
</evidence>
<feature type="domain" description="MYND-type" evidence="5">
    <location>
        <begin position="335"/>
        <end position="376"/>
    </location>
</feature>
<reference evidence="6" key="1">
    <citation type="submission" date="2020-06" db="EMBL/GenBank/DDBJ databases">
        <authorList>
            <consortium name="Plant Systems Biology data submission"/>
        </authorList>
    </citation>
    <scope>NUCLEOTIDE SEQUENCE</scope>
    <source>
        <strain evidence="6">D6</strain>
    </source>
</reference>
<evidence type="ECO:0000256" key="1">
    <source>
        <dbReference type="ARBA" id="ARBA00022723"/>
    </source>
</evidence>
<name>A0A9N8EIH8_9STRA</name>
<keyword evidence="2 4" id="KW-0863">Zinc-finger</keyword>
<keyword evidence="3" id="KW-0862">Zinc</keyword>
<accession>A0A9N8EIH8</accession>
<dbReference type="Gene3D" id="6.10.140.2220">
    <property type="match status" value="1"/>
</dbReference>
<dbReference type="EMBL" id="CAICTM010001152">
    <property type="protein sequence ID" value="CAB9521010.1"/>
    <property type="molecule type" value="Genomic_DNA"/>
</dbReference>
<sequence length="397" mass="44332">MCTDLNISIVINRIVTGGGDASLAAGQQQAALEPIRNDIRQLLDQGHIVFANYRPHRIQPDPTTRRANDQSWGPTRLQAVKKGWFAIFPSSRLSYLDQLEVWYLQDLNSSFLARNECYLDYGMEEVEAYVCNTLALGDIERLYPLTMAQVDPQAFWSAILHVDKHCEVLKSLRPGDNEFQEQWEEIRKGVQLSRVLWKKVAGASTCPGRLPDAVIDGNGSSTGWGILDSEDQHNKVAEGCAHIAVLMMLEAAEVEAGKELLKPMNVHLLDIPMGEPAPPIHKFAVLLRSLFCREQNELECGGQTVLHASDRKRFLMGVLDEMGYASSDLNYSSVCGHCGNNSSEADRLSVCSKCQGAAYCNRECQKCDWKKHKKECSSSLAQHKRAVHQLAAKYELL</sequence>
<evidence type="ECO:0000256" key="4">
    <source>
        <dbReference type="PROSITE-ProRule" id="PRU00134"/>
    </source>
</evidence>